<feature type="chain" id="PRO_5045713474" evidence="2">
    <location>
        <begin position="17"/>
        <end position="209"/>
    </location>
</feature>
<sequence length="209" mass="21642">MKYPLCLIVFVAFVTAQDIQDETPSDYNDEGTYATSVLYPAHTPSPGYPEPSSGIFDSSAVPSEVTSDDWCSTTHITITTTRTVSVVTQIPSSLLTVTGIVELSSFMPSQPLLSTSETGVIESSSGTAPQLPSTAVTVTVPGTSATHEESSVALSKIPYPTASDRPASTTGVGTTSSQSPGLPVFTDAADAIRVPFVVAGIIGCVALMF</sequence>
<feature type="compositionally biased region" description="Low complexity" evidence="1">
    <location>
        <begin position="168"/>
        <end position="180"/>
    </location>
</feature>
<evidence type="ECO:0000256" key="1">
    <source>
        <dbReference type="SAM" id="MobiDB-lite"/>
    </source>
</evidence>
<feature type="signal peptide" evidence="2">
    <location>
        <begin position="1"/>
        <end position="16"/>
    </location>
</feature>
<feature type="region of interest" description="Disordered" evidence="1">
    <location>
        <begin position="143"/>
        <end position="180"/>
    </location>
</feature>
<reference evidence="3 4" key="1">
    <citation type="submission" date="2024-09" db="EMBL/GenBank/DDBJ databases">
        <title>T2T genomes of carrot and Alternaria dauci and their utility for understanding host-pathogen interaction during carrot leaf blight disease.</title>
        <authorList>
            <person name="Liu W."/>
            <person name="Xu S."/>
            <person name="Ou C."/>
            <person name="Liu X."/>
            <person name="Zhuang F."/>
            <person name="Deng X.W."/>
        </authorList>
    </citation>
    <scope>NUCLEOTIDE SEQUENCE [LARGE SCALE GENOMIC DNA]</scope>
    <source>
        <strain evidence="3 4">A2016</strain>
    </source>
</reference>
<protein>
    <submittedName>
        <fullName evidence="3">Uncharacterized protein</fullName>
    </submittedName>
</protein>
<keyword evidence="4" id="KW-1185">Reference proteome</keyword>
<dbReference type="RefSeq" id="XP_069304770.1">
    <property type="nucleotide sequence ID" value="XM_069453771.1"/>
</dbReference>
<name>A0ABR3UCE5_9PLEO</name>
<evidence type="ECO:0000313" key="4">
    <source>
        <dbReference type="Proteomes" id="UP001578633"/>
    </source>
</evidence>
<dbReference type="Proteomes" id="UP001578633">
    <property type="component" value="Chromosome 7"/>
</dbReference>
<evidence type="ECO:0000313" key="3">
    <source>
        <dbReference type="EMBL" id="KAL1794186.1"/>
    </source>
</evidence>
<evidence type="ECO:0000256" key="2">
    <source>
        <dbReference type="SAM" id="SignalP"/>
    </source>
</evidence>
<organism evidence="3 4">
    <name type="scientific">Alternaria dauci</name>
    <dbReference type="NCBI Taxonomy" id="48095"/>
    <lineage>
        <taxon>Eukaryota</taxon>
        <taxon>Fungi</taxon>
        <taxon>Dikarya</taxon>
        <taxon>Ascomycota</taxon>
        <taxon>Pezizomycotina</taxon>
        <taxon>Dothideomycetes</taxon>
        <taxon>Pleosporomycetidae</taxon>
        <taxon>Pleosporales</taxon>
        <taxon>Pleosporineae</taxon>
        <taxon>Pleosporaceae</taxon>
        <taxon>Alternaria</taxon>
        <taxon>Alternaria sect. Porri</taxon>
    </lineage>
</organism>
<dbReference type="GeneID" id="96087929"/>
<dbReference type="EMBL" id="JBHGVX010000007">
    <property type="protein sequence ID" value="KAL1794186.1"/>
    <property type="molecule type" value="Genomic_DNA"/>
</dbReference>
<proteinExistence type="predicted"/>
<keyword evidence="2" id="KW-0732">Signal</keyword>
<gene>
    <name evidence="3" type="ORF">ACET3X_007607</name>
</gene>
<accession>A0ABR3UCE5</accession>
<comment type="caution">
    <text evidence="3">The sequence shown here is derived from an EMBL/GenBank/DDBJ whole genome shotgun (WGS) entry which is preliminary data.</text>
</comment>